<dbReference type="EMBL" id="OX458332">
    <property type="protein sequence ID" value="CAI8838145.1"/>
    <property type="molecule type" value="Genomic_DNA"/>
</dbReference>
<evidence type="ECO:0000256" key="5">
    <source>
        <dbReference type="ARBA" id="ARBA00022741"/>
    </source>
</evidence>
<comment type="subunit">
    <text evidence="8">Homodimer.</text>
</comment>
<dbReference type="HAMAP" id="MF_00158">
    <property type="entry name" value="PanC"/>
    <property type="match status" value="1"/>
</dbReference>
<feature type="active site" description="Proton donor" evidence="8">
    <location>
        <position position="37"/>
    </location>
</feature>
<dbReference type="FunFam" id="3.30.1300.10:FF:000001">
    <property type="entry name" value="Pantothenate synthetase"/>
    <property type="match status" value="1"/>
</dbReference>
<dbReference type="InterPro" id="IPR042176">
    <property type="entry name" value="Pantoate_ligase_C"/>
</dbReference>
<comment type="catalytic activity">
    <reaction evidence="7 8">
        <text>(R)-pantoate + beta-alanine + ATP = (R)-pantothenate + AMP + diphosphate + H(+)</text>
        <dbReference type="Rhea" id="RHEA:10912"/>
        <dbReference type="ChEBI" id="CHEBI:15378"/>
        <dbReference type="ChEBI" id="CHEBI:15980"/>
        <dbReference type="ChEBI" id="CHEBI:29032"/>
        <dbReference type="ChEBI" id="CHEBI:30616"/>
        <dbReference type="ChEBI" id="CHEBI:33019"/>
        <dbReference type="ChEBI" id="CHEBI:57966"/>
        <dbReference type="ChEBI" id="CHEBI:456215"/>
        <dbReference type="EC" id="6.3.2.1"/>
    </reaction>
</comment>
<keyword evidence="4 8" id="KW-0566">Pantothenate biosynthesis</keyword>
<keyword evidence="5 8" id="KW-0547">Nucleotide-binding</keyword>
<dbReference type="InterPro" id="IPR003721">
    <property type="entry name" value="Pantoate_ligase"/>
</dbReference>
<dbReference type="GO" id="GO:0005829">
    <property type="term" value="C:cytosol"/>
    <property type="evidence" value="ECO:0007669"/>
    <property type="project" value="TreeGrafter"/>
</dbReference>
<sequence>MKIVSTKTELEAVLAPWRAADDSIAFVPTMGNLHAGHLHLVDTAKTKARRVVVSIFVNPTQFGPDEDLAAYPRTPEQDIERLRAHQADLLYLPDAADVYPDDGQPATFVEVPGLSEQLCGKFRPGHFRGVATVVCKLLNRVRPDLALFGEKDFQQLTVIRKMVRDLDMAVTIMGVPTVREPSGLAMSSRNAYLSPEQKERASLIFRTLNQAAEAVRAGERDYARIEQEASATLEAGGFSVDYVSIRRQQDLAAPSADDSALVILAAAHLGRARLIDNVLISLDTTR</sequence>
<dbReference type="GO" id="GO:0005524">
    <property type="term" value="F:ATP binding"/>
    <property type="evidence" value="ECO:0007669"/>
    <property type="project" value="UniProtKB-KW"/>
</dbReference>
<evidence type="ECO:0000256" key="6">
    <source>
        <dbReference type="ARBA" id="ARBA00022840"/>
    </source>
</evidence>
<dbReference type="AlphaFoldDB" id="A0AA35UIS5"/>
<dbReference type="GeneID" id="88224519"/>
<dbReference type="Gene3D" id="3.40.50.620">
    <property type="entry name" value="HUPs"/>
    <property type="match status" value="1"/>
</dbReference>
<dbReference type="RefSeq" id="WP_010961543.1">
    <property type="nucleotide sequence ID" value="NZ_CP079096.1"/>
</dbReference>
<keyword evidence="3 8" id="KW-0436">Ligase</keyword>
<comment type="pathway">
    <text evidence="1 8">Cofactor biosynthesis; (R)-pantothenate biosynthesis; (R)-pantothenate from (R)-pantoate and beta-alanine: step 1/1.</text>
</comment>
<dbReference type="SMR" id="A0AA35UIS5"/>
<gene>
    <name evidence="8 9" type="primary">panC</name>
    <name evidence="9" type="ORF">MCNOR_2266</name>
</gene>
<feature type="binding site" evidence="8">
    <location>
        <begin position="30"/>
        <end position="37"/>
    </location>
    <ligand>
        <name>ATP</name>
        <dbReference type="ChEBI" id="CHEBI:30616"/>
    </ligand>
</feature>
<dbReference type="GO" id="GO:0004592">
    <property type="term" value="F:pantoate-beta-alanine ligase activity"/>
    <property type="evidence" value="ECO:0007669"/>
    <property type="project" value="UniProtKB-UniRule"/>
</dbReference>
<dbReference type="CDD" id="cd00560">
    <property type="entry name" value="PanC"/>
    <property type="match status" value="1"/>
</dbReference>
<evidence type="ECO:0000313" key="10">
    <source>
        <dbReference type="Proteomes" id="UP001158598"/>
    </source>
</evidence>
<protein>
    <recommendedName>
        <fullName evidence="8">Pantothenate synthetase</fullName>
        <shortName evidence="8">PS</shortName>
        <ecNumber evidence="8">6.3.2.1</ecNumber>
    </recommendedName>
    <alternativeName>
        <fullName evidence="8">Pantoate--beta-alanine ligase</fullName>
    </alternativeName>
    <alternativeName>
        <fullName evidence="8">Pantoate-activating enzyme</fullName>
    </alternativeName>
</protein>
<feature type="binding site" evidence="8">
    <location>
        <position position="155"/>
    </location>
    <ligand>
        <name>(R)-pantoate</name>
        <dbReference type="ChEBI" id="CHEBI:15980"/>
    </ligand>
</feature>
<evidence type="ECO:0000256" key="8">
    <source>
        <dbReference type="HAMAP-Rule" id="MF_00158"/>
    </source>
</evidence>
<comment type="miscellaneous">
    <text evidence="8">The reaction proceeds by a bi uni uni bi ping pong mechanism.</text>
</comment>
<dbReference type="EC" id="6.3.2.1" evidence="8"/>
<dbReference type="Proteomes" id="UP001158598">
    <property type="component" value="Chromosome"/>
</dbReference>
<evidence type="ECO:0000313" key="9">
    <source>
        <dbReference type="EMBL" id="CAI8838145.1"/>
    </source>
</evidence>
<feature type="binding site" evidence="8">
    <location>
        <position position="178"/>
    </location>
    <ligand>
        <name>ATP</name>
        <dbReference type="ChEBI" id="CHEBI:30616"/>
    </ligand>
</feature>
<feature type="binding site" evidence="8">
    <location>
        <position position="61"/>
    </location>
    <ligand>
        <name>(R)-pantoate</name>
        <dbReference type="ChEBI" id="CHEBI:15980"/>
    </ligand>
</feature>
<dbReference type="FunFam" id="3.40.50.620:FF:000013">
    <property type="entry name" value="Pantothenate synthetase"/>
    <property type="match status" value="1"/>
</dbReference>
<reference evidence="9" key="1">
    <citation type="submission" date="2023-03" db="EMBL/GenBank/DDBJ databases">
        <authorList>
            <person name="Pearce D."/>
        </authorList>
    </citation>
    <scope>NUCLEOTIDE SEQUENCE</scope>
    <source>
        <strain evidence="9">Mc</strain>
    </source>
</reference>
<evidence type="ECO:0000256" key="1">
    <source>
        <dbReference type="ARBA" id="ARBA00004990"/>
    </source>
</evidence>
<name>A0AA35UIS5_METCP</name>
<dbReference type="InterPro" id="IPR004821">
    <property type="entry name" value="Cyt_trans-like"/>
</dbReference>
<dbReference type="GO" id="GO:0015940">
    <property type="term" value="P:pantothenate biosynthetic process"/>
    <property type="evidence" value="ECO:0007669"/>
    <property type="project" value="UniProtKB-UniRule"/>
</dbReference>
<dbReference type="InterPro" id="IPR014729">
    <property type="entry name" value="Rossmann-like_a/b/a_fold"/>
</dbReference>
<evidence type="ECO:0000256" key="7">
    <source>
        <dbReference type="ARBA" id="ARBA00048258"/>
    </source>
</evidence>
<keyword evidence="6 8" id="KW-0067">ATP-binding</keyword>
<feature type="binding site" evidence="8">
    <location>
        <begin position="149"/>
        <end position="152"/>
    </location>
    <ligand>
        <name>ATP</name>
        <dbReference type="ChEBI" id="CHEBI:30616"/>
    </ligand>
</feature>
<dbReference type="OMA" id="CNHKLEP"/>
<dbReference type="SUPFAM" id="SSF52374">
    <property type="entry name" value="Nucleotidylyl transferase"/>
    <property type="match status" value="1"/>
</dbReference>
<comment type="subcellular location">
    <subcellularLocation>
        <location evidence="8">Cytoplasm</location>
    </subcellularLocation>
</comment>
<dbReference type="NCBIfam" id="TIGR00018">
    <property type="entry name" value="panC"/>
    <property type="match status" value="1"/>
</dbReference>
<dbReference type="PANTHER" id="PTHR21299:SF1">
    <property type="entry name" value="PANTOATE--BETA-ALANINE LIGASE"/>
    <property type="match status" value="1"/>
</dbReference>
<comment type="similarity">
    <text evidence="2 8">Belongs to the pantothenate synthetase family.</text>
</comment>
<dbReference type="Pfam" id="PF02569">
    <property type="entry name" value="Pantoate_ligase"/>
    <property type="match status" value="1"/>
</dbReference>
<organism evidence="9 10">
    <name type="scientific">Methylococcus capsulatus</name>
    <dbReference type="NCBI Taxonomy" id="414"/>
    <lineage>
        <taxon>Bacteria</taxon>
        <taxon>Pseudomonadati</taxon>
        <taxon>Pseudomonadota</taxon>
        <taxon>Gammaproteobacteria</taxon>
        <taxon>Methylococcales</taxon>
        <taxon>Methylococcaceae</taxon>
        <taxon>Methylococcus</taxon>
    </lineage>
</organism>
<keyword evidence="8" id="KW-0963">Cytoplasm</keyword>
<evidence type="ECO:0000256" key="3">
    <source>
        <dbReference type="ARBA" id="ARBA00022598"/>
    </source>
</evidence>
<evidence type="ECO:0000256" key="2">
    <source>
        <dbReference type="ARBA" id="ARBA00009256"/>
    </source>
</evidence>
<evidence type="ECO:0000256" key="4">
    <source>
        <dbReference type="ARBA" id="ARBA00022655"/>
    </source>
</evidence>
<dbReference type="NCBIfam" id="TIGR00125">
    <property type="entry name" value="cyt_tran_rel"/>
    <property type="match status" value="1"/>
</dbReference>
<feature type="binding site" evidence="8">
    <location>
        <begin position="186"/>
        <end position="189"/>
    </location>
    <ligand>
        <name>ATP</name>
        <dbReference type="ChEBI" id="CHEBI:30616"/>
    </ligand>
</feature>
<feature type="binding site" evidence="8">
    <location>
        <position position="61"/>
    </location>
    <ligand>
        <name>beta-alanine</name>
        <dbReference type="ChEBI" id="CHEBI:57966"/>
    </ligand>
</feature>
<dbReference type="PANTHER" id="PTHR21299">
    <property type="entry name" value="CYTIDYLATE KINASE/PANTOATE-BETA-ALANINE LIGASE"/>
    <property type="match status" value="1"/>
</dbReference>
<accession>A0AA35UIS5</accession>
<comment type="function">
    <text evidence="8">Catalyzes the condensation of pantoate with beta-alanine in an ATP-dependent reaction via a pantoyl-adenylate intermediate.</text>
</comment>
<proteinExistence type="inferred from homology"/>
<dbReference type="Gene3D" id="3.30.1300.10">
    <property type="entry name" value="Pantoate-beta-alanine ligase, C-terminal domain"/>
    <property type="match status" value="1"/>
</dbReference>